<protein>
    <submittedName>
        <fullName evidence="2">Uncharacterized protein</fullName>
    </submittedName>
</protein>
<dbReference type="InParanoid" id="A0A804M133"/>
<proteinExistence type="predicted"/>
<dbReference type="Proteomes" id="UP000007305">
    <property type="component" value="Chromosome 1"/>
</dbReference>
<feature type="region of interest" description="Disordered" evidence="1">
    <location>
        <begin position="17"/>
        <end position="82"/>
    </location>
</feature>
<evidence type="ECO:0000313" key="2">
    <source>
        <dbReference type="EnsemblPlants" id="Zm00001eb051180_P001"/>
    </source>
</evidence>
<accession>A0A804M133</accession>
<keyword evidence="3" id="KW-1185">Reference proteome</keyword>
<evidence type="ECO:0000256" key="1">
    <source>
        <dbReference type="SAM" id="MobiDB-lite"/>
    </source>
</evidence>
<reference evidence="2" key="2">
    <citation type="submission" date="2019-07" db="EMBL/GenBank/DDBJ databases">
        <authorList>
            <person name="Seetharam A."/>
            <person name="Woodhouse M."/>
            <person name="Cannon E."/>
        </authorList>
    </citation>
    <scope>NUCLEOTIDE SEQUENCE [LARGE SCALE GENOMIC DNA]</scope>
    <source>
        <strain evidence="2">cv. B73</strain>
    </source>
</reference>
<dbReference type="EnsemblPlants" id="Zm00001eb051180_T001">
    <property type="protein sequence ID" value="Zm00001eb051180_P001"/>
    <property type="gene ID" value="Zm00001eb051180"/>
</dbReference>
<evidence type="ECO:0000313" key="3">
    <source>
        <dbReference type="Proteomes" id="UP000007305"/>
    </source>
</evidence>
<dbReference type="Gramene" id="Zm00001eb051180_T001">
    <property type="protein sequence ID" value="Zm00001eb051180_P001"/>
    <property type="gene ID" value="Zm00001eb051180"/>
</dbReference>
<reference evidence="3" key="1">
    <citation type="submission" date="2015-12" db="EMBL/GenBank/DDBJ databases">
        <title>Update maize B73 reference genome by single molecule sequencing technologies.</title>
        <authorList>
            <consortium name="Maize Genome Sequencing Project"/>
            <person name="Ware D."/>
        </authorList>
    </citation>
    <scope>NUCLEOTIDE SEQUENCE [LARGE SCALE GENOMIC DNA]</scope>
    <source>
        <strain evidence="3">cv. B73</strain>
    </source>
</reference>
<dbReference type="AlphaFoldDB" id="A0A804M133"/>
<reference evidence="2" key="3">
    <citation type="submission" date="2021-05" db="UniProtKB">
        <authorList>
            <consortium name="EnsemblPlants"/>
        </authorList>
    </citation>
    <scope>IDENTIFICATION</scope>
    <source>
        <strain evidence="2">cv. B73</strain>
    </source>
</reference>
<organism evidence="2 3">
    <name type="scientific">Zea mays</name>
    <name type="common">Maize</name>
    <dbReference type="NCBI Taxonomy" id="4577"/>
    <lineage>
        <taxon>Eukaryota</taxon>
        <taxon>Viridiplantae</taxon>
        <taxon>Streptophyta</taxon>
        <taxon>Embryophyta</taxon>
        <taxon>Tracheophyta</taxon>
        <taxon>Spermatophyta</taxon>
        <taxon>Magnoliopsida</taxon>
        <taxon>Liliopsida</taxon>
        <taxon>Poales</taxon>
        <taxon>Poaceae</taxon>
        <taxon>PACMAD clade</taxon>
        <taxon>Panicoideae</taxon>
        <taxon>Andropogonodae</taxon>
        <taxon>Andropogoneae</taxon>
        <taxon>Tripsacinae</taxon>
        <taxon>Zea</taxon>
    </lineage>
</organism>
<sequence>MDGKRRCRCSKEIGWEPESRREKRREKKQRAEVDISVPTPLSLAHRPPASLSRRRRHPYARGRWEGEGRGGPRGAEAGEEARRRLAHAFRRAPCLRAQEILWQLGSDLGAGGVTEERREWGETVRGRYRSQWAMAVLARLFLYQSPFCL</sequence>
<name>A0A804M133_MAIZE</name>